<dbReference type="EMBL" id="MU006101">
    <property type="protein sequence ID" value="KAF2836968.1"/>
    <property type="molecule type" value="Genomic_DNA"/>
</dbReference>
<dbReference type="GO" id="GO:0005506">
    <property type="term" value="F:iron ion binding"/>
    <property type="evidence" value="ECO:0007669"/>
    <property type="project" value="InterPro"/>
</dbReference>
<evidence type="ECO:0000256" key="5">
    <source>
        <dbReference type="ARBA" id="ARBA00023004"/>
    </source>
</evidence>
<gene>
    <name evidence="7" type="ORF">M501DRAFT_1006904</name>
</gene>
<dbReference type="GO" id="GO:0004497">
    <property type="term" value="F:monooxygenase activity"/>
    <property type="evidence" value="ECO:0007669"/>
    <property type="project" value="UniProtKB-KW"/>
</dbReference>
<comment type="cofactor">
    <cofactor evidence="1">
        <name>heme</name>
        <dbReference type="ChEBI" id="CHEBI:30413"/>
    </cofactor>
</comment>
<evidence type="ECO:0000256" key="3">
    <source>
        <dbReference type="ARBA" id="ARBA00022723"/>
    </source>
</evidence>
<reference evidence="7" key="1">
    <citation type="journal article" date="2020" name="Stud. Mycol.">
        <title>101 Dothideomycetes genomes: a test case for predicting lifestyles and emergence of pathogens.</title>
        <authorList>
            <person name="Haridas S."/>
            <person name="Albert R."/>
            <person name="Binder M."/>
            <person name="Bloem J."/>
            <person name="Labutti K."/>
            <person name="Salamov A."/>
            <person name="Andreopoulos B."/>
            <person name="Baker S."/>
            <person name="Barry K."/>
            <person name="Bills G."/>
            <person name="Bluhm B."/>
            <person name="Cannon C."/>
            <person name="Castanera R."/>
            <person name="Culley D."/>
            <person name="Daum C."/>
            <person name="Ezra D."/>
            <person name="Gonzalez J."/>
            <person name="Henrissat B."/>
            <person name="Kuo A."/>
            <person name="Liang C."/>
            <person name="Lipzen A."/>
            <person name="Lutzoni F."/>
            <person name="Magnuson J."/>
            <person name="Mondo S."/>
            <person name="Nolan M."/>
            <person name="Ohm R."/>
            <person name="Pangilinan J."/>
            <person name="Park H.-J."/>
            <person name="Ramirez L."/>
            <person name="Alfaro M."/>
            <person name="Sun H."/>
            <person name="Tritt A."/>
            <person name="Yoshinaga Y."/>
            <person name="Zwiers L.-H."/>
            <person name="Turgeon B."/>
            <person name="Goodwin S."/>
            <person name="Spatafora J."/>
            <person name="Crous P."/>
            <person name="Grigoriev I."/>
        </authorList>
    </citation>
    <scope>NUCLEOTIDE SEQUENCE</scope>
    <source>
        <strain evidence="7">CBS 101060</strain>
    </source>
</reference>
<dbReference type="Gene3D" id="1.10.630.10">
    <property type="entry name" value="Cytochrome P450"/>
    <property type="match status" value="1"/>
</dbReference>
<keyword evidence="6" id="KW-0503">Monooxygenase</keyword>
<dbReference type="PROSITE" id="PS00086">
    <property type="entry name" value="CYTOCHROME_P450"/>
    <property type="match status" value="1"/>
</dbReference>
<evidence type="ECO:0000313" key="8">
    <source>
        <dbReference type="Proteomes" id="UP000799429"/>
    </source>
</evidence>
<dbReference type="Proteomes" id="UP000799429">
    <property type="component" value="Unassembled WGS sequence"/>
</dbReference>
<dbReference type="GO" id="GO:0020037">
    <property type="term" value="F:heme binding"/>
    <property type="evidence" value="ECO:0007669"/>
    <property type="project" value="InterPro"/>
</dbReference>
<dbReference type="AlphaFoldDB" id="A0A9P4VMS9"/>
<dbReference type="InterPro" id="IPR047146">
    <property type="entry name" value="Cyt_P450_E_CYP52_fungi"/>
</dbReference>
<protein>
    <recommendedName>
        <fullName evidence="9">Cytochrome P450</fullName>
    </recommendedName>
</protein>
<evidence type="ECO:0000256" key="2">
    <source>
        <dbReference type="ARBA" id="ARBA00010617"/>
    </source>
</evidence>
<keyword evidence="3" id="KW-0479">Metal-binding</keyword>
<keyword evidence="8" id="KW-1185">Reference proteome</keyword>
<dbReference type="InterPro" id="IPR036396">
    <property type="entry name" value="Cyt_P450_sf"/>
</dbReference>
<keyword evidence="4" id="KW-0560">Oxidoreductase</keyword>
<dbReference type="PANTHER" id="PTHR24287">
    <property type="entry name" value="P450, PUTATIVE (EUROFUNG)-RELATED"/>
    <property type="match status" value="1"/>
</dbReference>
<dbReference type="PANTHER" id="PTHR24287:SF17">
    <property type="entry name" value="P450, PUTATIVE (EUROFUNG)-RELATED"/>
    <property type="match status" value="1"/>
</dbReference>
<sequence>MDLQLMLYDMFCRVDLCNTTLPVGGGPKQDQPSYVAKGTWANMSYFAFHHDPAVFGSDWKYMPFGGGQRTCLGQQKVLAKAAHVIARLTSIIESLESRDEKEWKGELKLTCKSANGCKVALS</sequence>
<evidence type="ECO:0000256" key="6">
    <source>
        <dbReference type="ARBA" id="ARBA00023033"/>
    </source>
</evidence>
<name>A0A9P4VMS9_9PEZI</name>
<organism evidence="7 8">
    <name type="scientific">Patellaria atrata CBS 101060</name>
    <dbReference type="NCBI Taxonomy" id="1346257"/>
    <lineage>
        <taxon>Eukaryota</taxon>
        <taxon>Fungi</taxon>
        <taxon>Dikarya</taxon>
        <taxon>Ascomycota</taxon>
        <taxon>Pezizomycotina</taxon>
        <taxon>Dothideomycetes</taxon>
        <taxon>Dothideomycetes incertae sedis</taxon>
        <taxon>Patellariales</taxon>
        <taxon>Patellariaceae</taxon>
        <taxon>Patellaria</taxon>
    </lineage>
</organism>
<dbReference type="GO" id="GO:0016705">
    <property type="term" value="F:oxidoreductase activity, acting on paired donors, with incorporation or reduction of molecular oxygen"/>
    <property type="evidence" value="ECO:0007669"/>
    <property type="project" value="InterPro"/>
</dbReference>
<dbReference type="OrthoDB" id="1470350at2759"/>
<comment type="caution">
    <text evidence="7">The sequence shown here is derived from an EMBL/GenBank/DDBJ whole genome shotgun (WGS) entry which is preliminary data.</text>
</comment>
<keyword evidence="5" id="KW-0408">Iron</keyword>
<accession>A0A9P4VMS9</accession>
<evidence type="ECO:0008006" key="9">
    <source>
        <dbReference type="Google" id="ProtNLM"/>
    </source>
</evidence>
<proteinExistence type="inferred from homology"/>
<dbReference type="SUPFAM" id="SSF48264">
    <property type="entry name" value="Cytochrome P450"/>
    <property type="match status" value="1"/>
</dbReference>
<comment type="similarity">
    <text evidence="2">Belongs to the cytochrome P450 family.</text>
</comment>
<dbReference type="InterPro" id="IPR017972">
    <property type="entry name" value="Cyt_P450_CS"/>
</dbReference>
<evidence type="ECO:0000256" key="1">
    <source>
        <dbReference type="ARBA" id="ARBA00001971"/>
    </source>
</evidence>
<evidence type="ECO:0000313" key="7">
    <source>
        <dbReference type="EMBL" id="KAF2836968.1"/>
    </source>
</evidence>
<evidence type="ECO:0000256" key="4">
    <source>
        <dbReference type="ARBA" id="ARBA00023002"/>
    </source>
</evidence>